<dbReference type="EMBL" id="JAIWYP010000001">
    <property type="protein sequence ID" value="KAH3884770.1"/>
    <property type="molecule type" value="Genomic_DNA"/>
</dbReference>
<evidence type="ECO:0000313" key="3">
    <source>
        <dbReference type="Proteomes" id="UP000828390"/>
    </source>
</evidence>
<gene>
    <name evidence="2" type="ORF">DPMN_008756</name>
</gene>
<dbReference type="Proteomes" id="UP000828390">
    <property type="component" value="Unassembled WGS sequence"/>
</dbReference>
<feature type="region of interest" description="Disordered" evidence="1">
    <location>
        <begin position="33"/>
        <end position="88"/>
    </location>
</feature>
<reference evidence="2" key="1">
    <citation type="journal article" date="2019" name="bioRxiv">
        <title>The Genome of the Zebra Mussel, Dreissena polymorpha: A Resource for Invasive Species Research.</title>
        <authorList>
            <person name="McCartney M.A."/>
            <person name="Auch B."/>
            <person name="Kono T."/>
            <person name="Mallez S."/>
            <person name="Zhang Y."/>
            <person name="Obille A."/>
            <person name="Becker A."/>
            <person name="Abrahante J.E."/>
            <person name="Garbe J."/>
            <person name="Badalamenti J.P."/>
            <person name="Herman A."/>
            <person name="Mangelson H."/>
            <person name="Liachko I."/>
            <person name="Sullivan S."/>
            <person name="Sone E.D."/>
            <person name="Koren S."/>
            <person name="Silverstein K.A.T."/>
            <person name="Beckman K.B."/>
            <person name="Gohl D.M."/>
        </authorList>
    </citation>
    <scope>NUCLEOTIDE SEQUENCE</scope>
    <source>
        <strain evidence="2">Duluth1</strain>
        <tissue evidence="2">Whole animal</tissue>
    </source>
</reference>
<evidence type="ECO:0000256" key="1">
    <source>
        <dbReference type="SAM" id="MobiDB-lite"/>
    </source>
</evidence>
<sequence>MCEIKGSKPHCVLTSFSLIVRCTNTKTGAVKSIGNTRRGQYPHTNNSHRNVVRGNHRVGSEADRSDTESEAGATGGVEYDSGQGPNEM</sequence>
<proteinExistence type="predicted"/>
<name>A0A9D4MZ23_DREPO</name>
<feature type="compositionally biased region" description="Basic and acidic residues" evidence="1">
    <location>
        <begin position="58"/>
        <end position="67"/>
    </location>
</feature>
<feature type="compositionally biased region" description="Polar residues" evidence="1">
    <location>
        <begin position="33"/>
        <end position="49"/>
    </location>
</feature>
<evidence type="ECO:0000313" key="2">
    <source>
        <dbReference type="EMBL" id="KAH3884770.1"/>
    </source>
</evidence>
<accession>A0A9D4MZ23</accession>
<organism evidence="2 3">
    <name type="scientific">Dreissena polymorpha</name>
    <name type="common">Zebra mussel</name>
    <name type="synonym">Mytilus polymorpha</name>
    <dbReference type="NCBI Taxonomy" id="45954"/>
    <lineage>
        <taxon>Eukaryota</taxon>
        <taxon>Metazoa</taxon>
        <taxon>Spiralia</taxon>
        <taxon>Lophotrochozoa</taxon>
        <taxon>Mollusca</taxon>
        <taxon>Bivalvia</taxon>
        <taxon>Autobranchia</taxon>
        <taxon>Heteroconchia</taxon>
        <taxon>Euheterodonta</taxon>
        <taxon>Imparidentia</taxon>
        <taxon>Neoheterodontei</taxon>
        <taxon>Myida</taxon>
        <taxon>Dreissenoidea</taxon>
        <taxon>Dreissenidae</taxon>
        <taxon>Dreissena</taxon>
    </lineage>
</organism>
<keyword evidence="3" id="KW-1185">Reference proteome</keyword>
<comment type="caution">
    <text evidence="2">The sequence shown here is derived from an EMBL/GenBank/DDBJ whole genome shotgun (WGS) entry which is preliminary data.</text>
</comment>
<dbReference type="AlphaFoldDB" id="A0A9D4MZ23"/>
<reference evidence="2" key="2">
    <citation type="submission" date="2020-11" db="EMBL/GenBank/DDBJ databases">
        <authorList>
            <person name="McCartney M.A."/>
            <person name="Auch B."/>
            <person name="Kono T."/>
            <person name="Mallez S."/>
            <person name="Becker A."/>
            <person name="Gohl D.M."/>
            <person name="Silverstein K.A.T."/>
            <person name="Koren S."/>
            <person name="Bechman K.B."/>
            <person name="Herman A."/>
            <person name="Abrahante J.E."/>
            <person name="Garbe J."/>
        </authorList>
    </citation>
    <scope>NUCLEOTIDE SEQUENCE</scope>
    <source>
        <strain evidence="2">Duluth1</strain>
        <tissue evidence="2">Whole animal</tissue>
    </source>
</reference>
<protein>
    <submittedName>
        <fullName evidence="2">Uncharacterized protein</fullName>
    </submittedName>
</protein>